<gene>
    <name evidence="1" type="ORF">EVAR_44906_1</name>
</gene>
<dbReference type="AlphaFoldDB" id="A0A4C1XNK6"/>
<comment type="caution">
    <text evidence="1">The sequence shown here is derived from an EMBL/GenBank/DDBJ whole genome shotgun (WGS) entry which is preliminary data.</text>
</comment>
<reference evidence="1 2" key="1">
    <citation type="journal article" date="2019" name="Commun. Biol.">
        <title>The bagworm genome reveals a unique fibroin gene that provides high tensile strength.</title>
        <authorList>
            <person name="Kono N."/>
            <person name="Nakamura H."/>
            <person name="Ohtoshi R."/>
            <person name="Tomita M."/>
            <person name="Numata K."/>
            <person name="Arakawa K."/>
        </authorList>
    </citation>
    <scope>NUCLEOTIDE SEQUENCE [LARGE SCALE GENOMIC DNA]</scope>
</reference>
<protein>
    <submittedName>
        <fullName evidence="1">Uncharacterized protein</fullName>
    </submittedName>
</protein>
<evidence type="ECO:0000313" key="2">
    <source>
        <dbReference type="Proteomes" id="UP000299102"/>
    </source>
</evidence>
<accession>A0A4C1XNK6</accession>
<name>A0A4C1XNK6_EUMVA</name>
<evidence type="ECO:0000313" key="1">
    <source>
        <dbReference type="EMBL" id="GBP63805.1"/>
    </source>
</evidence>
<organism evidence="1 2">
    <name type="scientific">Eumeta variegata</name>
    <name type="common">Bagworm moth</name>
    <name type="synonym">Eumeta japonica</name>
    <dbReference type="NCBI Taxonomy" id="151549"/>
    <lineage>
        <taxon>Eukaryota</taxon>
        <taxon>Metazoa</taxon>
        <taxon>Ecdysozoa</taxon>
        <taxon>Arthropoda</taxon>
        <taxon>Hexapoda</taxon>
        <taxon>Insecta</taxon>
        <taxon>Pterygota</taxon>
        <taxon>Neoptera</taxon>
        <taxon>Endopterygota</taxon>
        <taxon>Lepidoptera</taxon>
        <taxon>Glossata</taxon>
        <taxon>Ditrysia</taxon>
        <taxon>Tineoidea</taxon>
        <taxon>Psychidae</taxon>
        <taxon>Oiketicinae</taxon>
        <taxon>Eumeta</taxon>
    </lineage>
</organism>
<keyword evidence="2" id="KW-1185">Reference proteome</keyword>
<dbReference type="Proteomes" id="UP000299102">
    <property type="component" value="Unassembled WGS sequence"/>
</dbReference>
<proteinExistence type="predicted"/>
<dbReference type="EMBL" id="BGZK01000880">
    <property type="protein sequence ID" value="GBP63805.1"/>
    <property type="molecule type" value="Genomic_DNA"/>
</dbReference>
<sequence length="91" mass="10095">MKDPQFLAALNDVQKEASLSFGEVTKNFLDNHKSPHEYLTRVKPIPPYLRKHVKSVLDVVIVLVMIVVHTYPSELASVEPGGLKASITAAR</sequence>